<gene>
    <name evidence="2" type="ORF">ACMU_14310</name>
</gene>
<dbReference type="EMBL" id="JFKE01000005">
    <property type="protein sequence ID" value="KAJ54932.1"/>
    <property type="molecule type" value="Genomic_DNA"/>
</dbReference>
<name>A0A037ZHE1_9RHOB</name>
<sequence length="221" mass="24681">MGRAQFAGKVQLVLRQIHRDHLPRPAGNRTQQPGQTNTAQPDYRGPLPDAQFARVQHRPHPGQHRTAQQRRALQGNGFVDLHTRRLGHDGAFGKGRHAQMVVHSVAIHADPSVAADQRTAARGDKGRLAQRRAPLGAWRALPTGPGKDQNDVIARFKGGDMRAHRLDHGRGFVAQRNRHLARAVAVDGGQVRMAQPRRRHAHPHLARPRLPKLCLNDFQRF</sequence>
<dbReference type="STRING" id="1454373.ACMU_14310"/>
<keyword evidence="3" id="KW-1185">Reference proteome</keyword>
<evidence type="ECO:0000256" key="1">
    <source>
        <dbReference type="SAM" id="MobiDB-lite"/>
    </source>
</evidence>
<reference evidence="2 3" key="1">
    <citation type="submission" date="2014-03" db="EMBL/GenBank/DDBJ databases">
        <title>Draft Genome Sequence of Actibacterium mucosum KCTC 23349, a Marine Alphaproteobacterium with Complex Ionic Requirements Isolated from Mediterranean Seawater at Malvarrosa Beach, Valencia, Spain.</title>
        <authorList>
            <person name="Arahal D.R."/>
            <person name="Shao Z."/>
            <person name="Lai Q."/>
            <person name="Pujalte M.J."/>
        </authorList>
    </citation>
    <scope>NUCLEOTIDE SEQUENCE [LARGE SCALE GENOMIC DNA]</scope>
    <source>
        <strain evidence="2 3">KCTC 23349</strain>
    </source>
</reference>
<feature type="region of interest" description="Disordered" evidence="1">
    <location>
        <begin position="22"/>
        <end position="48"/>
    </location>
</feature>
<dbReference type="Proteomes" id="UP000026249">
    <property type="component" value="Unassembled WGS sequence"/>
</dbReference>
<dbReference type="AntiFam" id="ANF00088">
    <property type="entry name" value="Shadow ORF (opposite Fdh)"/>
</dbReference>
<protein>
    <submittedName>
        <fullName evidence="2">Uncharacterized protein</fullName>
    </submittedName>
</protein>
<comment type="caution">
    <text evidence="2">The sequence shown here is derived from an EMBL/GenBank/DDBJ whole genome shotgun (WGS) entry which is preliminary data.</text>
</comment>
<evidence type="ECO:0000313" key="3">
    <source>
        <dbReference type="Proteomes" id="UP000026249"/>
    </source>
</evidence>
<dbReference type="AlphaFoldDB" id="A0A037ZHE1"/>
<evidence type="ECO:0000313" key="2">
    <source>
        <dbReference type="EMBL" id="KAJ54932.1"/>
    </source>
</evidence>
<organism evidence="2 3">
    <name type="scientific">Actibacterium mucosum KCTC 23349</name>
    <dbReference type="NCBI Taxonomy" id="1454373"/>
    <lineage>
        <taxon>Bacteria</taxon>
        <taxon>Pseudomonadati</taxon>
        <taxon>Pseudomonadota</taxon>
        <taxon>Alphaproteobacteria</taxon>
        <taxon>Rhodobacterales</taxon>
        <taxon>Roseobacteraceae</taxon>
        <taxon>Actibacterium</taxon>
    </lineage>
</organism>
<feature type="compositionally biased region" description="Polar residues" evidence="1">
    <location>
        <begin position="28"/>
        <end position="40"/>
    </location>
</feature>
<accession>A0A037ZHE1</accession>
<proteinExistence type="predicted"/>